<dbReference type="EMBL" id="JACVVK020000444">
    <property type="protein sequence ID" value="KAK7474197.1"/>
    <property type="molecule type" value="Genomic_DNA"/>
</dbReference>
<protein>
    <submittedName>
        <fullName evidence="2">Uncharacterized protein</fullName>
    </submittedName>
</protein>
<evidence type="ECO:0000313" key="3">
    <source>
        <dbReference type="Proteomes" id="UP001519460"/>
    </source>
</evidence>
<dbReference type="PANTHER" id="PTHR24024:SF18">
    <property type="entry name" value="SHORT-CHAIN COLLAGEN C4-LIKE"/>
    <property type="match status" value="1"/>
</dbReference>
<evidence type="ECO:0000313" key="2">
    <source>
        <dbReference type="EMBL" id="KAK7474197.1"/>
    </source>
</evidence>
<name>A0ABD0JIG7_9CAEN</name>
<dbReference type="Proteomes" id="UP001519460">
    <property type="component" value="Unassembled WGS sequence"/>
</dbReference>
<accession>A0ABD0JIG7</accession>
<keyword evidence="3" id="KW-1185">Reference proteome</keyword>
<feature type="chain" id="PRO_5044742158" evidence="1">
    <location>
        <begin position="20"/>
        <end position="250"/>
    </location>
</feature>
<proteinExistence type="predicted"/>
<organism evidence="2 3">
    <name type="scientific">Batillaria attramentaria</name>
    <dbReference type="NCBI Taxonomy" id="370345"/>
    <lineage>
        <taxon>Eukaryota</taxon>
        <taxon>Metazoa</taxon>
        <taxon>Spiralia</taxon>
        <taxon>Lophotrochozoa</taxon>
        <taxon>Mollusca</taxon>
        <taxon>Gastropoda</taxon>
        <taxon>Caenogastropoda</taxon>
        <taxon>Sorbeoconcha</taxon>
        <taxon>Cerithioidea</taxon>
        <taxon>Batillariidae</taxon>
        <taxon>Batillaria</taxon>
    </lineage>
</organism>
<gene>
    <name evidence="2" type="ORF">BaRGS_00034546</name>
</gene>
<keyword evidence="1" id="KW-0732">Signal</keyword>
<comment type="caution">
    <text evidence="2">The sequence shown here is derived from an EMBL/GenBank/DDBJ whole genome shotgun (WGS) entry which is preliminary data.</text>
</comment>
<dbReference type="PANTHER" id="PTHR24024">
    <property type="entry name" value="PULMONARY SURFACTANT-ASSOCIATED PROTEIN A"/>
    <property type="match status" value="1"/>
</dbReference>
<dbReference type="AlphaFoldDB" id="A0ABD0JIG7"/>
<sequence length="250" mass="27096">MILAFAVWSFVVSILLVSGEETVPSFEKAHDLEHTSADDTLRRFEETTLDLYKHCLSSKPSKLSTLTAKLQTAENSMAAMRTDFNAALDSIRNEYSAKFSTLQAAQAYKDTGSGANRLCLSKEPVFGNKDVLHDANGHLYGAEYWTQGHERTDVLCSVCHTSYSTTFMIPGTNSCPSGTHLQYAGYLAVGDSSQASASEFVCLDSQPEDRPGTSAYEDSAQLDQAITVCGTLPCPPYVENKVATCAVCSI</sequence>
<evidence type="ECO:0000256" key="1">
    <source>
        <dbReference type="SAM" id="SignalP"/>
    </source>
</evidence>
<feature type="signal peptide" evidence="1">
    <location>
        <begin position="1"/>
        <end position="19"/>
    </location>
</feature>
<dbReference type="InterPro" id="IPR051077">
    <property type="entry name" value="Ca-dependent_lectin"/>
</dbReference>
<reference evidence="2 3" key="1">
    <citation type="journal article" date="2023" name="Sci. Data">
        <title>Genome assembly of the Korean intertidal mud-creeper Batillaria attramentaria.</title>
        <authorList>
            <person name="Patra A.K."/>
            <person name="Ho P.T."/>
            <person name="Jun S."/>
            <person name="Lee S.J."/>
            <person name="Kim Y."/>
            <person name="Won Y.J."/>
        </authorList>
    </citation>
    <scope>NUCLEOTIDE SEQUENCE [LARGE SCALE GENOMIC DNA]</scope>
    <source>
        <strain evidence="2">Wonlab-2016</strain>
    </source>
</reference>